<feature type="compositionally biased region" description="Basic residues" evidence="1">
    <location>
        <begin position="115"/>
        <end position="124"/>
    </location>
</feature>
<dbReference type="GeneID" id="28823687"/>
<dbReference type="AlphaFoldDB" id="A0A194XSF7"/>
<feature type="region of interest" description="Disordered" evidence="1">
    <location>
        <begin position="572"/>
        <end position="667"/>
    </location>
</feature>
<reference evidence="2 3" key="1">
    <citation type="submission" date="2015-10" db="EMBL/GenBank/DDBJ databases">
        <title>Full genome of DAOMC 229536 Phialocephala scopiformis, a fungal endophyte of spruce producing the potent anti-insectan compound rugulosin.</title>
        <authorList>
            <consortium name="DOE Joint Genome Institute"/>
            <person name="Walker A.K."/>
            <person name="Frasz S.L."/>
            <person name="Seifert K.A."/>
            <person name="Miller J.D."/>
            <person name="Mondo S.J."/>
            <person name="Labutti K."/>
            <person name="Lipzen A."/>
            <person name="Dockter R."/>
            <person name="Kennedy M."/>
            <person name="Grigoriev I.V."/>
            <person name="Spatafora J.W."/>
        </authorList>
    </citation>
    <scope>NUCLEOTIDE SEQUENCE [LARGE SCALE GENOMIC DNA]</scope>
    <source>
        <strain evidence="2 3">CBS 120377</strain>
    </source>
</reference>
<feature type="compositionally biased region" description="Basic and acidic residues" evidence="1">
    <location>
        <begin position="748"/>
        <end position="771"/>
    </location>
</feature>
<feature type="compositionally biased region" description="Basic and acidic residues" evidence="1">
    <location>
        <begin position="536"/>
        <end position="546"/>
    </location>
</feature>
<feature type="compositionally biased region" description="Acidic residues" evidence="1">
    <location>
        <begin position="735"/>
        <end position="747"/>
    </location>
</feature>
<feature type="region of interest" description="Disordered" evidence="1">
    <location>
        <begin position="1"/>
        <end position="294"/>
    </location>
</feature>
<name>A0A194XSF7_MOLSC</name>
<dbReference type="EMBL" id="KQ947405">
    <property type="protein sequence ID" value="KUJ23076.1"/>
    <property type="molecule type" value="Genomic_DNA"/>
</dbReference>
<feature type="compositionally biased region" description="Polar residues" evidence="1">
    <location>
        <begin position="154"/>
        <end position="166"/>
    </location>
</feature>
<feature type="compositionally biased region" description="Acidic residues" evidence="1">
    <location>
        <begin position="607"/>
        <end position="616"/>
    </location>
</feature>
<feature type="region of interest" description="Disordered" evidence="1">
    <location>
        <begin position="706"/>
        <end position="771"/>
    </location>
</feature>
<evidence type="ECO:0000256" key="1">
    <source>
        <dbReference type="SAM" id="MobiDB-lite"/>
    </source>
</evidence>
<dbReference type="Proteomes" id="UP000070700">
    <property type="component" value="Unassembled WGS sequence"/>
</dbReference>
<gene>
    <name evidence="2" type="ORF">LY89DRAFT_679892</name>
</gene>
<keyword evidence="3" id="KW-1185">Reference proteome</keyword>
<feature type="compositionally biased region" description="Acidic residues" evidence="1">
    <location>
        <begin position="275"/>
        <end position="294"/>
    </location>
</feature>
<feature type="compositionally biased region" description="Basic and acidic residues" evidence="1">
    <location>
        <begin position="9"/>
        <end position="18"/>
    </location>
</feature>
<feature type="compositionally biased region" description="Low complexity" evidence="1">
    <location>
        <begin position="708"/>
        <end position="717"/>
    </location>
</feature>
<feature type="compositionally biased region" description="Acidic residues" evidence="1">
    <location>
        <begin position="46"/>
        <end position="61"/>
    </location>
</feature>
<sequence length="846" mass="96790">MATASASETRLETPRKESTGVLGMLKNLISPTKKPTPTKVVPQEDQIMEESDDVPEEEEMANEPPQETLAPLPPANSEESEQDSPIALMPPVREYLPRKNTYDVDESDEHEKVSPRKRAKHMSKSKAPLVMAKTSKGLVPGKQHQTRGKGSVLSVPTVNGRGTSSRKFPVRERIDEEAVTEPSTPRKGRGRPKKNAASIRASEVQETEAVVEDTRNVDGILLDPGPENPANIPTTIQRVHSKRNPESLSQMMADYSEGEEAPAASGEDQEHFDQEENDNGEENEENGSGEEEDELLDDAEDHLIKIRLLRDMLSIANQVGHKDVNGEWRWQEVAGNIKDRRETPLTEPGKRIKKKVEDLIRQCRLLEEAQESDPSIPDLEAGISSRLVTLGEELEGMRKPGLEIPEDEMTLDEMTLIKETLLDTYFNIVPGLLKVIVAYAEAKLDRGSMEDHDLAEFQDLCRWLFDLASSALKHPPRLQPKAAARSKGISYRISQPTRSVLAQLGPFLQKLDKELASRQRAEEAAERRRLAPGLAKKREEEEARMRTERRRALNQLHREQWAALERIQNDPERQAWRRVTSSNPQKDALRSSYRSSTNSSQRNPEQEIVDEDDPFSEDDRRQAEEPSRSSARDAREQERIRREERLREQEKIRLEDEARWEQERARERKELHKLQHKVFQERLRERFDEPFWGQVLYKDIVRAEEARALSQSRSRSQTIEQNGHAGEDDNRADNDPDAESDDPFADEDAPKPQKVFDYKRGDHLNNAKPVSDQEKDLFVEMMMHGHGDPNRYQRAAQRLQRTMDEIFAMAKDFQEAMDAEHEKGNINEECDKWTYSVWQAPNSEAT</sequence>
<feature type="compositionally biased region" description="Basic and acidic residues" evidence="1">
    <location>
        <begin position="725"/>
        <end position="734"/>
    </location>
</feature>
<evidence type="ECO:0000313" key="2">
    <source>
        <dbReference type="EMBL" id="KUJ23076.1"/>
    </source>
</evidence>
<organism evidence="2 3">
    <name type="scientific">Mollisia scopiformis</name>
    <name type="common">Conifer needle endophyte fungus</name>
    <name type="synonym">Phialocephala scopiformis</name>
    <dbReference type="NCBI Taxonomy" id="149040"/>
    <lineage>
        <taxon>Eukaryota</taxon>
        <taxon>Fungi</taxon>
        <taxon>Dikarya</taxon>
        <taxon>Ascomycota</taxon>
        <taxon>Pezizomycotina</taxon>
        <taxon>Leotiomycetes</taxon>
        <taxon>Helotiales</taxon>
        <taxon>Mollisiaceae</taxon>
        <taxon>Mollisia</taxon>
    </lineage>
</organism>
<feature type="region of interest" description="Disordered" evidence="1">
    <location>
        <begin position="522"/>
        <end position="546"/>
    </location>
</feature>
<feature type="compositionally biased region" description="Low complexity" evidence="1">
    <location>
        <begin position="590"/>
        <end position="602"/>
    </location>
</feature>
<accession>A0A194XSF7</accession>
<dbReference type="RefSeq" id="XP_018077431.1">
    <property type="nucleotide sequence ID" value="XM_018213961.1"/>
</dbReference>
<proteinExistence type="predicted"/>
<evidence type="ECO:0000313" key="3">
    <source>
        <dbReference type="Proteomes" id="UP000070700"/>
    </source>
</evidence>
<dbReference type="InParanoid" id="A0A194XSF7"/>
<dbReference type="OrthoDB" id="3439676at2759"/>
<dbReference type="KEGG" id="psco:LY89DRAFT_679892"/>
<feature type="compositionally biased region" description="Basic and acidic residues" evidence="1">
    <location>
        <begin position="617"/>
        <end position="667"/>
    </location>
</feature>
<protein>
    <submittedName>
        <fullName evidence="2">Uncharacterized protein</fullName>
    </submittedName>
</protein>